<protein>
    <submittedName>
        <fullName evidence="10">ABC transporter ATP-binding protein</fullName>
    </submittedName>
</protein>
<feature type="transmembrane region" description="Helical" evidence="7">
    <location>
        <begin position="47"/>
        <end position="70"/>
    </location>
</feature>
<evidence type="ECO:0000313" key="11">
    <source>
        <dbReference type="Proteomes" id="UP001589776"/>
    </source>
</evidence>
<dbReference type="InterPro" id="IPR027417">
    <property type="entry name" value="P-loop_NTPase"/>
</dbReference>
<dbReference type="Proteomes" id="UP001589776">
    <property type="component" value="Unassembled WGS sequence"/>
</dbReference>
<feature type="transmembrane region" description="Helical" evidence="7">
    <location>
        <begin position="237"/>
        <end position="260"/>
    </location>
</feature>
<feature type="transmembrane region" description="Helical" evidence="7">
    <location>
        <begin position="125"/>
        <end position="148"/>
    </location>
</feature>
<keyword evidence="2 7" id="KW-0812">Transmembrane</keyword>
<evidence type="ECO:0000256" key="4">
    <source>
        <dbReference type="ARBA" id="ARBA00022840"/>
    </source>
</evidence>
<keyword evidence="11" id="KW-1185">Reference proteome</keyword>
<evidence type="ECO:0000259" key="9">
    <source>
        <dbReference type="PROSITE" id="PS50929"/>
    </source>
</evidence>
<feature type="transmembrane region" description="Helical" evidence="7">
    <location>
        <begin position="12"/>
        <end position="35"/>
    </location>
</feature>
<dbReference type="InterPro" id="IPR011527">
    <property type="entry name" value="ABC1_TM_dom"/>
</dbReference>
<dbReference type="GO" id="GO:0005524">
    <property type="term" value="F:ATP binding"/>
    <property type="evidence" value="ECO:0007669"/>
    <property type="project" value="UniProtKB-KW"/>
</dbReference>
<evidence type="ECO:0000256" key="2">
    <source>
        <dbReference type="ARBA" id="ARBA00022692"/>
    </source>
</evidence>
<feature type="domain" description="ABC transporter" evidence="8">
    <location>
        <begin position="330"/>
        <end position="575"/>
    </location>
</feature>
<dbReference type="InterPro" id="IPR003593">
    <property type="entry name" value="AAA+_ATPase"/>
</dbReference>
<evidence type="ECO:0000256" key="3">
    <source>
        <dbReference type="ARBA" id="ARBA00022741"/>
    </source>
</evidence>
<dbReference type="EMBL" id="JBHLWN010000105">
    <property type="protein sequence ID" value="MFC0215897.1"/>
    <property type="molecule type" value="Genomic_DNA"/>
</dbReference>
<dbReference type="PROSITE" id="PS50929">
    <property type="entry name" value="ABC_TM1F"/>
    <property type="match status" value="1"/>
</dbReference>
<dbReference type="Gene3D" id="1.20.1560.10">
    <property type="entry name" value="ABC transporter type 1, transmembrane domain"/>
    <property type="match status" value="1"/>
</dbReference>
<dbReference type="PROSITE" id="PS00211">
    <property type="entry name" value="ABC_TRANSPORTER_1"/>
    <property type="match status" value="1"/>
</dbReference>
<dbReference type="PANTHER" id="PTHR43394">
    <property type="entry name" value="ATP-DEPENDENT PERMEASE MDL1, MITOCHONDRIAL"/>
    <property type="match status" value="1"/>
</dbReference>
<dbReference type="InterPro" id="IPR036640">
    <property type="entry name" value="ABC1_TM_sf"/>
</dbReference>
<keyword evidence="5 7" id="KW-1133">Transmembrane helix</keyword>
<evidence type="ECO:0000256" key="5">
    <source>
        <dbReference type="ARBA" id="ARBA00022989"/>
    </source>
</evidence>
<dbReference type="Pfam" id="PF00664">
    <property type="entry name" value="ABC_membrane"/>
    <property type="match status" value="1"/>
</dbReference>
<dbReference type="RefSeq" id="WP_377473527.1">
    <property type="nucleotide sequence ID" value="NZ_JBHLWN010000105.1"/>
</dbReference>
<dbReference type="Gene3D" id="3.40.50.300">
    <property type="entry name" value="P-loop containing nucleotide triphosphate hydrolases"/>
    <property type="match status" value="1"/>
</dbReference>
<comment type="caution">
    <text evidence="10">The sequence shown here is derived from an EMBL/GenBank/DDBJ whole genome shotgun (WGS) entry which is preliminary data.</text>
</comment>
<keyword evidence="3" id="KW-0547">Nucleotide-binding</keyword>
<dbReference type="PROSITE" id="PS50893">
    <property type="entry name" value="ABC_TRANSPORTER_2"/>
    <property type="match status" value="1"/>
</dbReference>
<dbReference type="Pfam" id="PF00005">
    <property type="entry name" value="ABC_tran"/>
    <property type="match status" value="1"/>
</dbReference>
<dbReference type="SUPFAM" id="SSF52540">
    <property type="entry name" value="P-loop containing nucleoside triphosphate hydrolases"/>
    <property type="match status" value="1"/>
</dbReference>
<proteinExistence type="predicted"/>
<accession>A0ABV6DTD0</accession>
<gene>
    <name evidence="10" type="ORF">ACFFK0_26215</name>
</gene>
<sequence>MFKLAKTMKPYVHWVVLSITASLVVAVIDIWLGLFVERLVDGGAGELALGLGSPLALLACFTVLGALASYANKYALTRFSAKALRDIRRDLVHHLGQTTVGALESRHSGDLVSRLTNDTAVLQNFFLLHFANLFYMPVLFVCSLTILLLTSWKLVLFSLLMLPVAMIVTSVLVFPMNKMSEQLQERLGSANAIAQDTIGGIPMLKAFNMFRDMAVKYRAAMELVLEKSLKVERRRAWITPVSLIMLSSPIIFAVSFGGYLIGQGELTAGGMVLFLMMLNYLMQPLSMAPVLSAQVQEAKGAAKRLFDILELPVEPSGRPEPVLDQKAAPIELERVSFAYAGKTNVLDGISFVLPAGRKIALVGPSGSGKSTILKLVCGYYGMKTGPDGDGEEGWSGDIRVFGHSMTAWDPHALRDKLSIVSQDTFLFPVSVADNIGYGRPGCSRDDVIQAARSAGAHDFIIELPDGYDTVLGERGARLSGGQRQRLAIARAMLKDAPILLLDEATSALDTQSEAVVQEALERVMDGKTVLVVAHRLSTIKGADLVLVLDEGRIVERGTHESLIAQNGLYAKLYLKQFVMEEGDEPNGSRGGLQHVHIEDAFAKQLG</sequence>
<organism evidence="10 11">
    <name type="scientific">Paenibacillus chartarius</name>
    <dbReference type="NCBI Taxonomy" id="747481"/>
    <lineage>
        <taxon>Bacteria</taxon>
        <taxon>Bacillati</taxon>
        <taxon>Bacillota</taxon>
        <taxon>Bacilli</taxon>
        <taxon>Bacillales</taxon>
        <taxon>Paenibacillaceae</taxon>
        <taxon>Paenibacillus</taxon>
    </lineage>
</organism>
<keyword evidence="4 10" id="KW-0067">ATP-binding</keyword>
<feature type="transmembrane region" description="Helical" evidence="7">
    <location>
        <begin position="154"/>
        <end position="174"/>
    </location>
</feature>
<comment type="subcellular location">
    <subcellularLocation>
        <location evidence="1">Cell membrane</location>
        <topology evidence="1">Multi-pass membrane protein</topology>
    </subcellularLocation>
</comment>
<evidence type="ECO:0000313" key="10">
    <source>
        <dbReference type="EMBL" id="MFC0215897.1"/>
    </source>
</evidence>
<evidence type="ECO:0000256" key="1">
    <source>
        <dbReference type="ARBA" id="ARBA00004651"/>
    </source>
</evidence>
<dbReference type="InterPro" id="IPR039421">
    <property type="entry name" value="Type_1_exporter"/>
</dbReference>
<dbReference type="InterPro" id="IPR017871">
    <property type="entry name" value="ABC_transporter-like_CS"/>
</dbReference>
<dbReference type="SUPFAM" id="SSF90123">
    <property type="entry name" value="ABC transporter transmembrane region"/>
    <property type="match status" value="1"/>
</dbReference>
<name>A0ABV6DTD0_9BACL</name>
<dbReference type="SMART" id="SM00382">
    <property type="entry name" value="AAA"/>
    <property type="match status" value="1"/>
</dbReference>
<keyword evidence="6 7" id="KW-0472">Membrane</keyword>
<feature type="domain" description="ABC transmembrane type-1" evidence="9">
    <location>
        <begin position="16"/>
        <end position="297"/>
    </location>
</feature>
<dbReference type="CDD" id="cd07346">
    <property type="entry name" value="ABC_6TM_exporters"/>
    <property type="match status" value="1"/>
</dbReference>
<dbReference type="InterPro" id="IPR003439">
    <property type="entry name" value="ABC_transporter-like_ATP-bd"/>
</dbReference>
<reference evidence="10 11" key="1">
    <citation type="submission" date="2024-09" db="EMBL/GenBank/DDBJ databases">
        <authorList>
            <person name="Sun Q."/>
            <person name="Mori K."/>
        </authorList>
    </citation>
    <scope>NUCLEOTIDE SEQUENCE [LARGE SCALE GENOMIC DNA]</scope>
    <source>
        <strain evidence="10 11">CCM 7759</strain>
    </source>
</reference>
<evidence type="ECO:0000256" key="6">
    <source>
        <dbReference type="ARBA" id="ARBA00023136"/>
    </source>
</evidence>
<dbReference type="PANTHER" id="PTHR43394:SF1">
    <property type="entry name" value="ATP-BINDING CASSETTE SUB-FAMILY B MEMBER 10, MITOCHONDRIAL"/>
    <property type="match status" value="1"/>
</dbReference>
<evidence type="ECO:0000256" key="7">
    <source>
        <dbReference type="SAM" id="Phobius"/>
    </source>
</evidence>
<evidence type="ECO:0000259" key="8">
    <source>
        <dbReference type="PROSITE" id="PS50893"/>
    </source>
</evidence>